<organism evidence="1 2">
    <name type="scientific">Tanacetum coccineum</name>
    <dbReference type="NCBI Taxonomy" id="301880"/>
    <lineage>
        <taxon>Eukaryota</taxon>
        <taxon>Viridiplantae</taxon>
        <taxon>Streptophyta</taxon>
        <taxon>Embryophyta</taxon>
        <taxon>Tracheophyta</taxon>
        <taxon>Spermatophyta</taxon>
        <taxon>Magnoliopsida</taxon>
        <taxon>eudicotyledons</taxon>
        <taxon>Gunneridae</taxon>
        <taxon>Pentapetalae</taxon>
        <taxon>asterids</taxon>
        <taxon>campanulids</taxon>
        <taxon>Asterales</taxon>
        <taxon>Asteraceae</taxon>
        <taxon>Asteroideae</taxon>
        <taxon>Anthemideae</taxon>
        <taxon>Anthemidinae</taxon>
        <taxon>Tanacetum</taxon>
    </lineage>
</organism>
<dbReference type="Proteomes" id="UP001151760">
    <property type="component" value="Unassembled WGS sequence"/>
</dbReference>
<keyword evidence="2" id="KW-1185">Reference proteome</keyword>
<evidence type="ECO:0000313" key="1">
    <source>
        <dbReference type="EMBL" id="GJT88249.1"/>
    </source>
</evidence>
<gene>
    <name evidence="1" type="ORF">Tco_1069966</name>
</gene>
<protein>
    <submittedName>
        <fullName evidence="1">Uncharacterized protein</fullName>
    </submittedName>
</protein>
<accession>A0ABQ5HL65</accession>
<sequence length="306" mass="34931">MGFHIGFYKAGLIIRDQIIRKKHISKWSVIFSRVIAANTVLRMAPLIMNCIPRSLPWRESFGGEGDRRVFDLNKSDLCFSFVEGLAVKGLGPSACSDFPYWTDANRPQRKRIYLCPTIRIRNNEQRSRVQSTIGWVANSTRDGHSKRATLDDGQNYKARILLEINAQRRRKGPLLTALEGFKFLAIAIEHSTKWVEAKPLTTKSGRHAESLTYGSEAIIPIAENTLAKDDKRRTKEATKKKEGKEVASIKEAYYQNKLRRYHNDRSSHSTYKIGDFVLLSQNDKGNPQVWQGPHMISELHEGYKPS</sequence>
<proteinExistence type="predicted"/>
<reference evidence="1" key="2">
    <citation type="submission" date="2022-01" db="EMBL/GenBank/DDBJ databases">
        <authorList>
            <person name="Yamashiro T."/>
            <person name="Shiraishi A."/>
            <person name="Satake H."/>
            <person name="Nakayama K."/>
        </authorList>
    </citation>
    <scope>NUCLEOTIDE SEQUENCE</scope>
</reference>
<dbReference type="EMBL" id="BQNB010019712">
    <property type="protein sequence ID" value="GJT88249.1"/>
    <property type="molecule type" value="Genomic_DNA"/>
</dbReference>
<name>A0ABQ5HL65_9ASTR</name>
<reference evidence="1" key="1">
    <citation type="journal article" date="2022" name="Int. J. Mol. Sci.">
        <title>Draft Genome of Tanacetum Coccineum: Genomic Comparison of Closely Related Tanacetum-Family Plants.</title>
        <authorList>
            <person name="Yamashiro T."/>
            <person name="Shiraishi A."/>
            <person name="Nakayama K."/>
            <person name="Satake H."/>
        </authorList>
    </citation>
    <scope>NUCLEOTIDE SEQUENCE</scope>
</reference>
<evidence type="ECO:0000313" key="2">
    <source>
        <dbReference type="Proteomes" id="UP001151760"/>
    </source>
</evidence>
<comment type="caution">
    <text evidence="1">The sequence shown here is derived from an EMBL/GenBank/DDBJ whole genome shotgun (WGS) entry which is preliminary data.</text>
</comment>